<evidence type="ECO:0000313" key="2">
    <source>
        <dbReference type="EMBL" id="MFC5548523.1"/>
    </source>
</evidence>
<dbReference type="Proteomes" id="UP001596086">
    <property type="component" value="Unassembled WGS sequence"/>
</dbReference>
<organism evidence="2 3">
    <name type="scientific">Massilia aerilata</name>
    <dbReference type="NCBI Taxonomy" id="453817"/>
    <lineage>
        <taxon>Bacteria</taxon>
        <taxon>Pseudomonadati</taxon>
        <taxon>Pseudomonadota</taxon>
        <taxon>Betaproteobacteria</taxon>
        <taxon>Burkholderiales</taxon>
        <taxon>Oxalobacteraceae</taxon>
        <taxon>Telluria group</taxon>
        <taxon>Massilia</taxon>
    </lineage>
</organism>
<comment type="caution">
    <text evidence="2">The sequence shown here is derived from an EMBL/GenBank/DDBJ whole genome shotgun (WGS) entry which is preliminary data.</text>
</comment>
<dbReference type="EMBL" id="JBHSMZ010000005">
    <property type="protein sequence ID" value="MFC5548523.1"/>
    <property type="molecule type" value="Genomic_DNA"/>
</dbReference>
<reference evidence="3" key="1">
    <citation type="journal article" date="2019" name="Int. J. Syst. Evol. Microbiol.">
        <title>The Global Catalogue of Microorganisms (GCM) 10K type strain sequencing project: providing services to taxonomists for standard genome sequencing and annotation.</title>
        <authorList>
            <consortium name="The Broad Institute Genomics Platform"/>
            <consortium name="The Broad Institute Genome Sequencing Center for Infectious Disease"/>
            <person name="Wu L."/>
            <person name="Ma J."/>
        </authorList>
    </citation>
    <scope>NUCLEOTIDE SEQUENCE [LARGE SCALE GENOMIC DNA]</scope>
    <source>
        <strain evidence="3">CGMCC 4.5798</strain>
    </source>
</reference>
<protein>
    <submittedName>
        <fullName evidence="2">Uncharacterized protein</fullName>
    </submittedName>
</protein>
<evidence type="ECO:0000313" key="3">
    <source>
        <dbReference type="Proteomes" id="UP001596086"/>
    </source>
</evidence>
<proteinExistence type="predicted"/>
<name>A0ABW0RUT6_9BURK</name>
<keyword evidence="1" id="KW-0732">Signal</keyword>
<feature type="signal peptide" evidence="1">
    <location>
        <begin position="1"/>
        <end position="17"/>
    </location>
</feature>
<accession>A0ABW0RUT6</accession>
<dbReference type="RefSeq" id="WP_379769393.1">
    <property type="nucleotide sequence ID" value="NZ_JBHSMZ010000005.1"/>
</dbReference>
<gene>
    <name evidence="2" type="ORF">ACFPO9_08375</name>
</gene>
<sequence length="125" mass="13406">MSRLSTLTLAACGVALAVLAPLASGTDRDGPACRYRYFVDPLLTAQLTGAYDLSNGELMRVSREANRYYAEMPTTGRIEIVPVDQDVFVQRNGPVQLAFEREAGATDVVVSGLDGQASGPPVCRR</sequence>
<evidence type="ECO:0000256" key="1">
    <source>
        <dbReference type="SAM" id="SignalP"/>
    </source>
</evidence>
<keyword evidence="3" id="KW-1185">Reference proteome</keyword>
<feature type="chain" id="PRO_5045378163" evidence="1">
    <location>
        <begin position="18"/>
        <end position="125"/>
    </location>
</feature>